<dbReference type="EMBL" id="JACVVK020000085">
    <property type="protein sequence ID" value="KAK7494217.1"/>
    <property type="molecule type" value="Genomic_DNA"/>
</dbReference>
<feature type="non-terminal residue" evidence="1">
    <location>
        <position position="1"/>
    </location>
</feature>
<keyword evidence="2" id="KW-1185">Reference proteome</keyword>
<reference evidence="1 2" key="1">
    <citation type="journal article" date="2023" name="Sci. Data">
        <title>Genome assembly of the Korean intertidal mud-creeper Batillaria attramentaria.</title>
        <authorList>
            <person name="Patra A.K."/>
            <person name="Ho P.T."/>
            <person name="Jun S."/>
            <person name="Lee S.J."/>
            <person name="Kim Y."/>
            <person name="Won Y.J."/>
        </authorList>
    </citation>
    <scope>NUCLEOTIDE SEQUENCE [LARGE SCALE GENOMIC DNA]</scope>
    <source>
        <strain evidence="1">Wonlab-2016</strain>
    </source>
</reference>
<organism evidence="1 2">
    <name type="scientific">Batillaria attramentaria</name>
    <dbReference type="NCBI Taxonomy" id="370345"/>
    <lineage>
        <taxon>Eukaryota</taxon>
        <taxon>Metazoa</taxon>
        <taxon>Spiralia</taxon>
        <taxon>Lophotrochozoa</taxon>
        <taxon>Mollusca</taxon>
        <taxon>Gastropoda</taxon>
        <taxon>Caenogastropoda</taxon>
        <taxon>Sorbeoconcha</taxon>
        <taxon>Cerithioidea</taxon>
        <taxon>Batillariidae</taxon>
        <taxon>Batillaria</taxon>
    </lineage>
</organism>
<comment type="caution">
    <text evidence="1">The sequence shown here is derived from an EMBL/GenBank/DDBJ whole genome shotgun (WGS) entry which is preliminary data.</text>
</comment>
<evidence type="ECO:0000313" key="2">
    <source>
        <dbReference type="Proteomes" id="UP001519460"/>
    </source>
</evidence>
<evidence type="ECO:0000313" key="1">
    <source>
        <dbReference type="EMBL" id="KAK7494217.1"/>
    </source>
</evidence>
<sequence length="101" mass="11053">PALSAVSRTDCQGRCQGNKDLSLVLVQNEEVGMGLQETAERCAIADTLLAKSILGVILGKFVFKPSCTVWANQETVSGEGQNVVWPRHRHTEDRFSVLLNL</sequence>
<accession>A0ABD0L584</accession>
<dbReference type="AlphaFoldDB" id="A0ABD0L584"/>
<dbReference type="Proteomes" id="UP001519460">
    <property type="component" value="Unassembled WGS sequence"/>
</dbReference>
<gene>
    <name evidence="1" type="ORF">BaRGS_00014499</name>
</gene>
<protein>
    <submittedName>
        <fullName evidence="1">Uncharacterized protein</fullName>
    </submittedName>
</protein>
<name>A0ABD0L584_9CAEN</name>
<proteinExistence type="predicted"/>